<keyword evidence="1" id="KW-0175">Coiled coil</keyword>
<accession>A0A1N7QH96</accession>
<evidence type="ECO:0000256" key="3">
    <source>
        <dbReference type="SAM" id="Phobius"/>
    </source>
</evidence>
<feature type="region of interest" description="Disordered" evidence="2">
    <location>
        <begin position="1"/>
        <end position="128"/>
    </location>
</feature>
<dbReference type="Proteomes" id="UP000186141">
    <property type="component" value="Unassembled WGS sequence"/>
</dbReference>
<feature type="transmembrane region" description="Helical" evidence="3">
    <location>
        <begin position="517"/>
        <end position="541"/>
    </location>
</feature>
<dbReference type="InterPro" id="IPR050445">
    <property type="entry name" value="Bact_polysacc_biosynth/exp"/>
</dbReference>
<dbReference type="PANTHER" id="PTHR32309:SF13">
    <property type="entry name" value="FERRIC ENTEROBACTIN TRANSPORT PROTEIN FEPE"/>
    <property type="match status" value="1"/>
</dbReference>
<feature type="compositionally biased region" description="Low complexity" evidence="2">
    <location>
        <begin position="102"/>
        <end position="119"/>
    </location>
</feature>
<proteinExistence type="predicted"/>
<evidence type="ECO:0000313" key="5">
    <source>
        <dbReference type="Proteomes" id="UP000186141"/>
    </source>
</evidence>
<feature type="coiled-coil region" evidence="1">
    <location>
        <begin position="396"/>
        <end position="484"/>
    </location>
</feature>
<sequence>MAKTPRTPAEARLRKRNRRAADPADDSEAEGTRGGKGRRKLDGLGSRALNRLRQKTGRRRKQAEETPETEAEAQAGAADAPVPPPGVPSPADLPQGPAPSLPGVRPEAAPGVVPAAPDAGPLPGPAAPVPRSGPPLPALVRRSFVARPAGRLALQAAPLAGRDRPAPPARPDPLPAARPQRRHRIMLWSFLVLVLLPFALSGLYLWAVARDQYASTVAFSVRKEEAQSSFDIIGGITQLAGSSTSDSDILYEFIRSQDMVSRVDADLNLRAMWARAWPADPVFAYDPSGTIEDLHAHWLRKVKLSYDGGTGIITVRALAFDAGDADRIATAIYAESSRMVNALSEEARADATRHAREERELAFERLKEARQALTTFRLRTQIVDIDSDLQGQMGLLNTLQAQLAAVLIELDLLNETAQPGDLRIRQAERRIEVIETRIAAERAKFGEGGKGPGGEDYARIAAEFERLKVELEFAEATYNSAQSSYDSALSNAQRQSRYLAAHIRPTVAEQALYPQRVILFALTGFFLLVFWSVGVLVYYSVRDRR</sequence>
<keyword evidence="3" id="KW-0812">Transmembrane</keyword>
<keyword evidence="3" id="KW-1133">Transmembrane helix</keyword>
<dbReference type="GO" id="GO:0005886">
    <property type="term" value="C:plasma membrane"/>
    <property type="evidence" value="ECO:0007669"/>
    <property type="project" value="TreeGrafter"/>
</dbReference>
<feature type="compositionally biased region" description="Basic residues" evidence="2">
    <location>
        <begin position="50"/>
        <end position="61"/>
    </location>
</feature>
<evidence type="ECO:0000256" key="2">
    <source>
        <dbReference type="SAM" id="MobiDB-lite"/>
    </source>
</evidence>
<name>A0A1N7QH96_9RHOB</name>
<reference evidence="4 5" key="1">
    <citation type="submission" date="2017-01" db="EMBL/GenBank/DDBJ databases">
        <authorList>
            <person name="Mah S.A."/>
            <person name="Swanson W.J."/>
            <person name="Moy G.W."/>
            <person name="Vacquier V.D."/>
        </authorList>
    </citation>
    <scope>NUCLEOTIDE SEQUENCE [LARGE SCALE GENOMIC DNA]</scope>
    <source>
        <strain evidence="4 5">DSM 26375</strain>
    </source>
</reference>
<evidence type="ECO:0000313" key="4">
    <source>
        <dbReference type="EMBL" id="SIT22144.1"/>
    </source>
</evidence>
<dbReference type="STRING" id="1086013.SAMN05421774_11127"/>
<keyword evidence="3" id="KW-0472">Membrane</keyword>
<dbReference type="AlphaFoldDB" id="A0A1N7QH96"/>
<keyword evidence="5" id="KW-1185">Reference proteome</keyword>
<dbReference type="RefSeq" id="WP_229740551.1">
    <property type="nucleotide sequence ID" value="NZ_BMEH01000011.1"/>
</dbReference>
<protein>
    <submittedName>
        <fullName evidence="4">Capsular polysaccharide transport system permease protein</fullName>
    </submittedName>
</protein>
<organism evidence="4 5">
    <name type="scientific">Gemmobacter megaterium</name>
    <dbReference type="NCBI Taxonomy" id="1086013"/>
    <lineage>
        <taxon>Bacteria</taxon>
        <taxon>Pseudomonadati</taxon>
        <taxon>Pseudomonadota</taxon>
        <taxon>Alphaproteobacteria</taxon>
        <taxon>Rhodobacterales</taxon>
        <taxon>Paracoccaceae</taxon>
        <taxon>Gemmobacter</taxon>
    </lineage>
</organism>
<evidence type="ECO:0000256" key="1">
    <source>
        <dbReference type="SAM" id="Coils"/>
    </source>
</evidence>
<dbReference type="GO" id="GO:0004713">
    <property type="term" value="F:protein tyrosine kinase activity"/>
    <property type="evidence" value="ECO:0007669"/>
    <property type="project" value="TreeGrafter"/>
</dbReference>
<feature type="transmembrane region" description="Helical" evidence="3">
    <location>
        <begin position="185"/>
        <end position="207"/>
    </location>
</feature>
<dbReference type="EMBL" id="FTOT01000011">
    <property type="protein sequence ID" value="SIT22144.1"/>
    <property type="molecule type" value="Genomic_DNA"/>
</dbReference>
<dbReference type="PANTHER" id="PTHR32309">
    <property type="entry name" value="TYROSINE-PROTEIN KINASE"/>
    <property type="match status" value="1"/>
</dbReference>
<gene>
    <name evidence="4" type="ORF">SAMN05421774_11127</name>
</gene>